<accession>A0A9D1LJ94</accession>
<dbReference type="Pfam" id="PF12158">
    <property type="entry name" value="DUF3592"/>
    <property type="match status" value="1"/>
</dbReference>
<dbReference type="Proteomes" id="UP000824082">
    <property type="component" value="Unassembled WGS sequence"/>
</dbReference>
<comment type="caution">
    <text evidence="3">The sequence shown here is derived from an EMBL/GenBank/DDBJ whole genome shotgun (WGS) entry which is preliminary data.</text>
</comment>
<organism evidence="3 4">
    <name type="scientific">Candidatus Egerieicola faecale</name>
    <dbReference type="NCBI Taxonomy" id="2840774"/>
    <lineage>
        <taxon>Bacteria</taxon>
        <taxon>Bacillati</taxon>
        <taxon>Bacillota</taxon>
        <taxon>Clostridia</taxon>
        <taxon>Eubacteriales</taxon>
        <taxon>Oscillospiraceae</taxon>
        <taxon>Oscillospiraceae incertae sedis</taxon>
        <taxon>Candidatus Egerieicola</taxon>
    </lineage>
</organism>
<feature type="transmembrane region" description="Helical" evidence="1">
    <location>
        <begin position="126"/>
        <end position="145"/>
    </location>
</feature>
<sequence>MKKSKKTALFSWLFAIVLLLVSAFTLFHHVLQIESGIRRSLSAVQTQGIVLDTYRTPGGDTSDVYHVTYQFEVEGKQYQNTSEISWAQMQQIEPGASISVFYLPGQPENSKALQAFDPGSDLFKNLLIAILALFFLAGSICILWGNIQTLRTKQNTVPPPKAGQKAPPS</sequence>
<reference evidence="3" key="2">
    <citation type="journal article" date="2021" name="PeerJ">
        <title>Extensive microbial diversity within the chicken gut microbiome revealed by metagenomics and culture.</title>
        <authorList>
            <person name="Gilroy R."/>
            <person name="Ravi A."/>
            <person name="Getino M."/>
            <person name="Pursley I."/>
            <person name="Horton D.L."/>
            <person name="Alikhan N.F."/>
            <person name="Baker D."/>
            <person name="Gharbi K."/>
            <person name="Hall N."/>
            <person name="Watson M."/>
            <person name="Adriaenssens E.M."/>
            <person name="Foster-Nyarko E."/>
            <person name="Jarju S."/>
            <person name="Secka A."/>
            <person name="Antonio M."/>
            <person name="Oren A."/>
            <person name="Chaudhuri R.R."/>
            <person name="La Ragione R."/>
            <person name="Hildebrand F."/>
            <person name="Pallen M.J."/>
        </authorList>
    </citation>
    <scope>NUCLEOTIDE SEQUENCE</scope>
    <source>
        <strain evidence="3">4509</strain>
    </source>
</reference>
<name>A0A9D1LJ94_9FIRM</name>
<gene>
    <name evidence="3" type="ORF">IAD19_04750</name>
</gene>
<dbReference type="AlphaFoldDB" id="A0A9D1LJ94"/>
<reference evidence="3" key="1">
    <citation type="submission" date="2020-10" db="EMBL/GenBank/DDBJ databases">
        <authorList>
            <person name="Gilroy R."/>
        </authorList>
    </citation>
    <scope>NUCLEOTIDE SEQUENCE</scope>
    <source>
        <strain evidence="3">4509</strain>
    </source>
</reference>
<dbReference type="InterPro" id="IPR021994">
    <property type="entry name" value="DUF3592"/>
</dbReference>
<evidence type="ECO:0000313" key="4">
    <source>
        <dbReference type="Proteomes" id="UP000824082"/>
    </source>
</evidence>
<evidence type="ECO:0000259" key="2">
    <source>
        <dbReference type="Pfam" id="PF12158"/>
    </source>
</evidence>
<evidence type="ECO:0000313" key="3">
    <source>
        <dbReference type="EMBL" id="HIU41844.1"/>
    </source>
</evidence>
<dbReference type="EMBL" id="DVMX01000094">
    <property type="protein sequence ID" value="HIU41844.1"/>
    <property type="molecule type" value="Genomic_DNA"/>
</dbReference>
<keyword evidence="1" id="KW-1133">Transmembrane helix</keyword>
<protein>
    <submittedName>
        <fullName evidence="3">DUF3592 domain-containing protein</fullName>
    </submittedName>
</protein>
<proteinExistence type="predicted"/>
<feature type="domain" description="DUF3592" evidence="2">
    <location>
        <begin position="46"/>
        <end position="110"/>
    </location>
</feature>
<evidence type="ECO:0000256" key="1">
    <source>
        <dbReference type="SAM" id="Phobius"/>
    </source>
</evidence>
<keyword evidence="1" id="KW-0812">Transmembrane</keyword>
<keyword evidence="1" id="KW-0472">Membrane</keyword>